<evidence type="ECO:0000313" key="2">
    <source>
        <dbReference type="Proteomes" id="UP000494249"/>
    </source>
</evidence>
<dbReference type="SUPFAM" id="SSF88659">
    <property type="entry name" value="Sigma3 and sigma4 domains of RNA polymerase sigma factors"/>
    <property type="match status" value="1"/>
</dbReference>
<reference evidence="1 2" key="1">
    <citation type="submission" date="2020-04" db="EMBL/GenBank/DDBJ databases">
        <authorList>
            <person name="De Canck E."/>
        </authorList>
    </citation>
    <scope>NUCLEOTIDE SEQUENCE [LARGE SCALE GENOMIC DNA]</scope>
    <source>
        <strain evidence="1 2">LMG 22037</strain>
    </source>
</reference>
<dbReference type="RefSeq" id="WP_035481968.1">
    <property type="nucleotide sequence ID" value="NZ_CADFGL010000014.1"/>
</dbReference>
<proteinExistence type="predicted"/>
<sequence>MARPLTKRNEEGELYVRPSVVEAEIDGAMLDDLPTLRRRLLVVDKAASDFLRSETLVHLIRHAVLTGNAERRDVVLPVLLGRCEAILKGKVSYRLPNAETLREYVLSEFSELLAADGTKEQLDELDFYECRFNLAFCALRIDVVRRELAEVNGGAAIPDENGSDEPQAYEDAVAVLSTSLANSETQQSPVYLEELLAAIDALPPDERKAVVLVHVMGYDEESEDPDKVTAATLCNCTGRTIRNRLSRAAAKLSRFKEDA</sequence>
<dbReference type="Gene3D" id="1.10.10.10">
    <property type="entry name" value="Winged helix-like DNA-binding domain superfamily/Winged helix DNA-binding domain"/>
    <property type="match status" value="1"/>
</dbReference>
<dbReference type="AlphaFoldDB" id="A0A6J5B9R3"/>
<evidence type="ECO:0000313" key="1">
    <source>
        <dbReference type="EMBL" id="CAB3695999.1"/>
    </source>
</evidence>
<name>A0A6J5B9R3_9BURK</name>
<dbReference type="EMBL" id="CADIKB010000014">
    <property type="protein sequence ID" value="CAB3695999.1"/>
    <property type="molecule type" value="Genomic_DNA"/>
</dbReference>
<dbReference type="InterPro" id="IPR036388">
    <property type="entry name" value="WH-like_DNA-bd_sf"/>
</dbReference>
<dbReference type="Proteomes" id="UP000494249">
    <property type="component" value="Unassembled WGS sequence"/>
</dbReference>
<accession>A0A6J5B9R3</accession>
<dbReference type="InterPro" id="IPR013324">
    <property type="entry name" value="RNA_pol_sigma_r3/r4-like"/>
</dbReference>
<protein>
    <recommendedName>
        <fullName evidence="3">RNA polymerase sigma factor 70 region 4 type 2 domain-containing protein</fullName>
    </recommendedName>
</protein>
<evidence type="ECO:0008006" key="3">
    <source>
        <dbReference type="Google" id="ProtNLM"/>
    </source>
</evidence>
<organism evidence="1 2">
    <name type="scientific">Paraburkholderia phenoliruptrix</name>
    <dbReference type="NCBI Taxonomy" id="252970"/>
    <lineage>
        <taxon>Bacteria</taxon>
        <taxon>Pseudomonadati</taxon>
        <taxon>Pseudomonadota</taxon>
        <taxon>Betaproteobacteria</taxon>
        <taxon>Burkholderiales</taxon>
        <taxon>Burkholderiaceae</taxon>
        <taxon>Paraburkholderia</taxon>
    </lineage>
</organism>
<gene>
    <name evidence="1" type="ORF">LMG22037_03233</name>
</gene>